<reference evidence="8 10" key="1">
    <citation type="submission" date="2017-09" db="EMBL/GenBank/DDBJ databases">
        <title>Bacterial strain isolated from the female urinary microbiota.</title>
        <authorList>
            <person name="Thomas-White K."/>
            <person name="Kumar N."/>
            <person name="Forster S."/>
            <person name="Putonti C."/>
            <person name="Lawley T."/>
            <person name="Wolfe A.J."/>
        </authorList>
    </citation>
    <scope>NUCLEOTIDE SEQUENCE [LARGE SCALE GENOMIC DNA]</scope>
    <source>
        <strain evidence="8 10">UMB0186</strain>
    </source>
</reference>
<protein>
    <recommendedName>
        <fullName evidence="6">Phosphoribosylglycinamide formyltransferase</fullName>
        <ecNumber evidence="6">2.1.2.2</ecNumber>
    </recommendedName>
    <alternativeName>
        <fullName evidence="6">5'-phosphoribosylglycinamide transformylase</fullName>
    </alternativeName>
    <alternativeName>
        <fullName evidence="6">GAR transformylase</fullName>
        <shortName evidence="6">GART</shortName>
    </alternativeName>
</protein>
<dbReference type="InterPro" id="IPR036477">
    <property type="entry name" value="Formyl_transf_N_sf"/>
</dbReference>
<dbReference type="SUPFAM" id="SSF53328">
    <property type="entry name" value="Formyltransferase"/>
    <property type="match status" value="1"/>
</dbReference>
<dbReference type="HAMAP" id="MF_01930">
    <property type="entry name" value="PurN"/>
    <property type="match status" value="1"/>
</dbReference>
<evidence type="ECO:0000256" key="4">
    <source>
        <dbReference type="ARBA" id="ARBA00038440"/>
    </source>
</evidence>
<feature type="active site" description="Proton donor" evidence="6">
    <location>
        <position position="107"/>
    </location>
</feature>
<comment type="pathway">
    <text evidence="1 6">Purine metabolism; IMP biosynthesis via de novo pathway; N(2)-formyl-N(1)-(5-phospho-D-ribosyl)glycinamide from N(1)-(5-phospho-D-ribosyl)glycinamide (10-formyl THF route): step 1/1.</text>
</comment>
<evidence type="ECO:0000256" key="1">
    <source>
        <dbReference type="ARBA" id="ARBA00005054"/>
    </source>
</evidence>
<evidence type="ECO:0000256" key="6">
    <source>
        <dbReference type="HAMAP-Rule" id="MF_01930"/>
    </source>
</evidence>
<dbReference type="RefSeq" id="WP_006364187.1">
    <property type="nucleotide sequence ID" value="NZ_CAUTAO010000002.1"/>
</dbReference>
<dbReference type="InterPro" id="IPR004607">
    <property type="entry name" value="GART"/>
</dbReference>
<dbReference type="EMBL" id="PNGT01000003">
    <property type="protein sequence ID" value="PMC52561.1"/>
    <property type="molecule type" value="Genomic_DNA"/>
</dbReference>
<feature type="site" description="Raises pKa of active site His" evidence="6">
    <location>
        <position position="143"/>
    </location>
</feature>
<dbReference type="InterPro" id="IPR002376">
    <property type="entry name" value="Formyl_transf_N"/>
</dbReference>
<feature type="binding site" evidence="6">
    <location>
        <position position="105"/>
    </location>
    <ligand>
        <name>(6R)-10-formyltetrahydrofolate</name>
        <dbReference type="ChEBI" id="CHEBI:195366"/>
    </ligand>
</feature>
<dbReference type="GO" id="GO:0004644">
    <property type="term" value="F:phosphoribosylglycinamide formyltransferase activity"/>
    <property type="evidence" value="ECO:0007669"/>
    <property type="project" value="UniProtKB-UniRule"/>
</dbReference>
<dbReference type="PANTHER" id="PTHR43369">
    <property type="entry name" value="PHOSPHORIBOSYLGLYCINAMIDE FORMYLTRANSFERASE"/>
    <property type="match status" value="1"/>
</dbReference>
<dbReference type="Pfam" id="PF00551">
    <property type="entry name" value="Formyl_trans_N"/>
    <property type="match status" value="1"/>
</dbReference>
<dbReference type="Proteomes" id="UP000235670">
    <property type="component" value="Unassembled WGS sequence"/>
</dbReference>
<dbReference type="Gene3D" id="3.40.50.170">
    <property type="entry name" value="Formyl transferase, N-terminal domain"/>
    <property type="match status" value="1"/>
</dbReference>
<feature type="domain" description="Formyl transferase N-terminal" evidence="7">
    <location>
        <begin position="3"/>
        <end position="180"/>
    </location>
</feature>
<evidence type="ECO:0000313" key="10">
    <source>
        <dbReference type="Proteomes" id="UP000235670"/>
    </source>
</evidence>
<keyword evidence="2 6" id="KW-0808">Transferase</keyword>
<dbReference type="STRING" id="84135.GCA_001052115_00228"/>
<feature type="binding site" evidence="6">
    <location>
        <begin position="88"/>
        <end position="91"/>
    </location>
    <ligand>
        <name>(6R)-10-formyltetrahydrofolate</name>
        <dbReference type="ChEBI" id="CHEBI:195366"/>
    </ligand>
</feature>
<accession>A0A2N6SF64</accession>
<keyword evidence="11" id="KW-1185">Reference proteome</keyword>
<dbReference type="UniPathway" id="UPA00074">
    <property type="reaction ID" value="UER00126"/>
</dbReference>
<evidence type="ECO:0000259" key="7">
    <source>
        <dbReference type="Pfam" id="PF00551"/>
    </source>
</evidence>
<dbReference type="CDD" id="cd08645">
    <property type="entry name" value="FMT_core_GART"/>
    <property type="match status" value="1"/>
</dbReference>
<evidence type="ECO:0000313" key="9">
    <source>
        <dbReference type="EMBL" id="QGS06782.1"/>
    </source>
</evidence>
<gene>
    <name evidence="6 8" type="primary">purN</name>
    <name evidence="8" type="ORF">CJ218_03750</name>
    <name evidence="9" type="ORF">FOC50_00075</name>
</gene>
<evidence type="ECO:0000313" key="11">
    <source>
        <dbReference type="Proteomes" id="UP000427636"/>
    </source>
</evidence>
<dbReference type="EC" id="2.1.2.2" evidence="6"/>
<comment type="catalytic activity">
    <reaction evidence="5 6">
        <text>N(1)-(5-phospho-beta-D-ribosyl)glycinamide + (6R)-10-formyltetrahydrofolate = N(2)-formyl-N(1)-(5-phospho-beta-D-ribosyl)glycinamide + (6S)-5,6,7,8-tetrahydrofolate + H(+)</text>
        <dbReference type="Rhea" id="RHEA:15053"/>
        <dbReference type="ChEBI" id="CHEBI:15378"/>
        <dbReference type="ChEBI" id="CHEBI:57453"/>
        <dbReference type="ChEBI" id="CHEBI:143788"/>
        <dbReference type="ChEBI" id="CHEBI:147286"/>
        <dbReference type="ChEBI" id="CHEBI:195366"/>
        <dbReference type="EC" id="2.1.2.2"/>
    </reaction>
</comment>
<comment type="similarity">
    <text evidence="4 6">Belongs to the GART family.</text>
</comment>
<dbReference type="NCBIfam" id="TIGR00639">
    <property type="entry name" value="PurN"/>
    <property type="match status" value="1"/>
</dbReference>
<dbReference type="Proteomes" id="UP000427636">
    <property type="component" value="Chromosome"/>
</dbReference>
<comment type="function">
    <text evidence="6">Catalyzes the transfer of a formyl group from 10-formyltetrahydrofolate to 5-phospho-ribosyl-glycinamide (GAR), producing 5-phospho-ribosyl-N-formylglycinamide (FGAR) and tetrahydrofolate.</text>
</comment>
<dbReference type="OrthoDB" id="9806170at2"/>
<keyword evidence="3 6" id="KW-0658">Purine biosynthesis</keyword>
<dbReference type="PANTHER" id="PTHR43369:SF2">
    <property type="entry name" value="PHOSPHORIBOSYLGLYCINAMIDE FORMYLTRANSFERASE"/>
    <property type="match status" value="1"/>
</dbReference>
<evidence type="ECO:0000313" key="8">
    <source>
        <dbReference type="EMBL" id="PMC52561.1"/>
    </source>
</evidence>
<dbReference type="InterPro" id="IPR001555">
    <property type="entry name" value="GART_AS"/>
</dbReference>
<dbReference type="GO" id="GO:0005829">
    <property type="term" value="C:cytosol"/>
    <property type="evidence" value="ECO:0007669"/>
    <property type="project" value="TreeGrafter"/>
</dbReference>
<evidence type="ECO:0000256" key="5">
    <source>
        <dbReference type="ARBA" id="ARBA00047664"/>
    </source>
</evidence>
<feature type="binding site" evidence="6">
    <location>
        <begin position="13"/>
        <end position="15"/>
    </location>
    <ligand>
        <name>N(1)-(5-phospho-beta-D-ribosyl)glycinamide</name>
        <dbReference type="ChEBI" id="CHEBI:143788"/>
    </ligand>
</feature>
<feature type="binding site" evidence="6">
    <location>
        <position position="65"/>
    </location>
    <ligand>
        <name>(6R)-10-formyltetrahydrofolate</name>
        <dbReference type="ChEBI" id="CHEBI:195366"/>
    </ligand>
</feature>
<evidence type="ECO:0000256" key="2">
    <source>
        <dbReference type="ARBA" id="ARBA00022679"/>
    </source>
</evidence>
<sequence length="188" mass="21390">MKKKVAIFASGTGSNFERIADDSRLKEIMDIELLVCDRPGAAVIKKAEDRGIKTFVFAARDYNSKEDYEKAIIEQVKDLDYIFLAGYMRIISPYFLENYKKTILNLHPSLLPKYKGKDAIAQAYNAGDKEIGISIHYVNEELDGGEVIEQTFLTVKENETLESVTNRIHGLEHELYPKVILELIKEAL</sequence>
<dbReference type="GO" id="GO:0006189">
    <property type="term" value="P:'de novo' IMP biosynthetic process"/>
    <property type="evidence" value="ECO:0007669"/>
    <property type="project" value="UniProtKB-UniRule"/>
</dbReference>
<dbReference type="GeneID" id="84801649"/>
<reference evidence="9 11" key="2">
    <citation type="submission" date="2019-11" db="EMBL/GenBank/DDBJ databases">
        <title>FDA dAtabase for Regulatory Grade micrObial Sequences (FDA-ARGOS): Supporting development and validation of Infectious Disease Dx tests.</title>
        <authorList>
            <person name="Turner S."/>
            <person name="Byrd R."/>
            <person name="Tallon L."/>
            <person name="Sadzewicz L."/>
            <person name="Vavikolanu K."/>
            <person name="Mehta A."/>
            <person name="Aluvathingal J."/>
            <person name="Nadendla S."/>
            <person name="Myers T."/>
            <person name="Yan Y."/>
            <person name="Sichtig H."/>
        </authorList>
    </citation>
    <scope>NUCLEOTIDE SEQUENCE [LARGE SCALE GENOMIC DNA]</scope>
    <source>
        <strain evidence="9 11">FDAARGOS_742</strain>
    </source>
</reference>
<name>A0A2N6SF64_9BACL</name>
<evidence type="ECO:0000256" key="3">
    <source>
        <dbReference type="ARBA" id="ARBA00022755"/>
    </source>
</evidence>
<proteinExistence type="inferred from homology"/>
<dbReference type="AlphaFoldDB" id="A0A2N6SF64"/>
<dbReference type="PROSITE" id="PS00373">
    <property type="entry name" value="GART"/>
    <property type="match status" value="1"/>
</dbReference>
<dbReference type="EMBL" id="CP046313">
    <property type="protein sequence ID" value="QGS06782.1"/>
    <property type="molecule type" value="Genomic_DNA"/>
</dbReference>
<organism evidence="8 10">
    <name type="scientific">Gemella sanguinis</name>
    <dbReference type="NCBI Taxonomy" id="84135"/>
    <lineage>
        <taxon>Bacteria</taxon>
        <taxon>Bacillati</taxon>
        <taxon>Bacillota</taxon>
        <taxon>Bacilli</taxon>
        <taxon>Bacillales</taxon>
        <taxon>Gemellaceae</taxon>
        <taxon>Gemella</taxon>
    </lineage>
</organism>